<comment type="caution">
    <text evidence="2">The sequence shown here is derived from an EMBL/GenBank/DDBJ whole genome shotgun (WGS) entry which is preliminary data.</text>
</comment>
<evidence type="ECO:0000313" key="2">
    <source>
        <dbReference type="EMBL" id="KAI9196054.1"/>
    </source>
</evidence>
<name>A0AAD5JKS6_ACENE</name>
<gene>
    <name evidence="2" type="ORF">LWI28_020631</name>
</gene>
<feature type="signal peptide" evidence="1">
    <location>
        <begin position="1"/>
        <end position="15"/>
    </location>
</feature>
<keyword evidence="1" id="KW-0732">Signal</keyword>
<organism evidence="2 3">
    <name type="scientific">Acer negundo</name>
    <name type="common">Box elder</name>
    <dbReference type="NCBI Taxonomy" id="4023"/>
    <lineage>
        <taxon>Eukaryota</taxon>
        <taxon>Viridiplantae</taxon>
        <taxon>Streptophyta</taxon>
        <taxon>Embryophyta</taxon>
        <taxon>Tracheophyta</taxon>
        <taxon>Spermatophyta</taxon>
        <taxon>Magnoliopsida</taxon>
        <taxon>eudicotyledons</taxon>
        <taxon>Gunneridae</taxon>
        <taxon>Pentapetalae</taxon>
        <taxon>rosids</taxon>
        <taxon>malvids</taxon>
        <taxon>Sapindales</taxon>
        <taxon>Sapindaceae</taxon>
        <taxon>Hippocastanoideae</taxon>
        <taxon>Acereae</taxon>
        <taxon>Acer</taxon>
    </lineage>
</organism>
<protein>
    <submittedName>
        <fullName evidence="2">Uncharacterized protein</fullName>
    </submittedName>
</protein>
<sequence length="128" mass="14728">MGVLLCDLARWIVEGLFLPLLWVRLIDEDCLIDKWIPFRKESPSWMVWVRCGCAIGDVYGYWKCGQVIWIRIWPGKLEACQHHDIRNSLHNLGNTRVNFNSRASNSFADLLAKKGSAMAGDSVIWEVH</sequence>
<evidence type="ECO:0000256" key="1">
    <source>
        <dbReference type="SAM" id="SignalP"/>
    </source>
</evidence>
<reference evidence="2" key="1">
    <citation type="journal article" date="2022" name="Plant J.">
        <title>Strategies of tolerance reflected in two North American maple genomes.</title>
        <authorList>
            <person name="McEvoy S.L."/>
            <person name="Sezen U.U."/>
            <person name="Trouern-Trend A."/>
            <person name="McMahon S.M."/>
            <person name="Schaberg P.G."/>
            <person name="Yang J."/>
            <person name="Wegrzyn J.L."/>
            <person name="Swenson N.G."/>
        </authorList>
    </citation>
    <scope>NUCLEOTIDE SEQUENCE</scope>
    <source>
        <strain evidence="2">91603</strain>
    </source>
</reference>
<dbReference type="Proteomes" id="UP001064489">
    <property type="component" value="Chromosome 1"/>
</dbReference>
<feature type="chain" id="PRO_5041908159" evidence="1">
    <location>
        <begin position="16"/>
        <end position="128"/>
    </location>
</feature>
<reference evidence="2" key="2">
    <citation type="submission" date="2023-02" db="EMBL/GenBank/DDBJ databases">
        <authorList>
            <person name="Swenson N.G."/>
            <person name="Wegrzyn J.L."/>
            <person name="Mcevoy S.L."/>
        </authorList>
    </citation>
    <scope>NUCLEOTIDE SEQUENCE</scope>
    <source>
        <strain evidence="2">91603</strain>
        <tissue evidence="2">Leaf</tissue>
    </source>
</reference>
<dbReference type="AlphaFoldDB" id="A0AAD5JKS6"/>
<proteinExistence type="predicted"/>
<evidence type="ECO:0000313" key="3">
    <source>
        <dbReference type="Proteomes" id="UP001064489"/>
    </source>
</evidence>
<dbReference type="EMBL" id="JAJSOW010000003">
    <property type="protein sequence ID" value="KAI9196054.1"/>
    <property type="molecule type" value="Genomic_DNA"/>
</dbReference>
<accession>A0AAD5JKS6</accession>
<keyword evidence="3" id="KW-1185">Reference proteome</keyword>